<evidence type="ECO:0000313" key="3">
    <source>
        <dbReference type="EMBL" id="RUR34922.1"/>
    </source>
</evidence>
<feature type="domain" description="GGDEF" evidence="2">
    <location>
        <begin position="355"/>
        <end position="488"/>
    </location>
</feature>
<evidence type="ECO:0000313" key="4">
    <source>
        <dbReference type="Proteomes" id="UP000287023"/>
    </source>
</evidence>
<dbReference type="RefSeq" id="WP_127059533.1">
    <property type="nucleotide sequence ID" value="NZ_RZHF01000001.1"/>
</dbReference>
<dbReference type="Pfam" id="PF05228">
    <property type="entry name" value="CHASE4"/>
    <property type="match status" value="1"/>
</dbReference>
<keyword evidence="4" id="KW-1185">Reference proteome</keyword>
<name>A0A433KZ15_9GAMM</name>
<dbReference type="PROSITE" id="PS50887">
    <property type="entry name" value="GGDEF"/>
    <property type="match status" value="1"/>
</dbReference>
<feature type="transmembrane region" description="Helical" evidence="1">
    <location>
        <begin position="278"/>
        <end position="297"/>
    </location>
</feature>
<keyword evidence="1" id="KW-0812">Transmembrane</keyword>
<dbReference type="PANTHER" id="PTHR46663:SF2">
    <property type="entry name" value="GGDEF DOMAIN-CONTAINING PROTEIN"/>
    <property type="match status" value="1"/>
</dbReference>
<accession>A0A433KZ15</accession>
<dbReference type="InterPro" id="IPR043128">
    <property type="entry name" value="Rev_trsase/Diguanyl_cyclase"/>
</dbReference>
<reference evidence="3 4" key="1">
    <citation type="submission" date="2018-12" db="EMBL/GenBank/DDBJ databases">
        <title>three novel Halomonas strain isolated from plants.</title>
        <authorList>
            <person name="Sun C."/>
        </authorList>
    </citation>
    <scope>NUCLEOTIDE SEQUENCE [LARGE SCALE GENOMIC DNA]</scope>
    <source>
        <strain evidence="3 4">JCM 18142</strain>
    </source>
</reference>
<dbReference type="Gene3D" id="3.30.70.270">
    <property type="match status" value="1"/>
</dbReference>
<protein>
    <submittedName>
        <fullName evidence="3">Diguanylate cyclase</fullName>
    </submittedName>
</protein>
<sequence>MHAEQERGDSAPQDELASIESSERLMRALGRGLLISLVTILIAVAGVFGVVILSSQSLDRYAEAKSREQVQRLLDLELEELANRSRDYSWWNEAVELVIYQRDTDWAMENVSGYLQNQYGTDWVVSLDREATLIHGVHKGTELEALPEGLLTAEFKQLMAEAIDTDFADPEPASDILDIQGAPALVAVSPYVAYDPTPYATDQAHGYLILVNYIDEAILGAWRRDFQIEALRLLPAAAAPPRETGQLASLPLATPSGEPLGTLQWRPEHPGQSLLTQLLPWVIGGVLLILAGSLFFYRRLRAYVRLAHGHLMELSTSRELLFRQANYDFLTGLANRSLFIEHLNHELARCIRHKLKAGVLYVDLDGFKAVNDTLGHTAGDELLCWVAKSMAKLVRTEDDVARFGGDEFCLLLTDVASEEDVSRVVDKIHALLAGPVEVGGKHMLVGASIGIAMIPDDTQDLSDVFRYADIAMYQAKSRGTNLFCFYDATME</sequence>
<feature type="transmembrane region" description="Helical" evidence="1">
    <location>
        <begin position="33"/>
        <end position="53"/>
    </location>
</feature>
<evidence type="ECO:0000256" key="1">
    <source>
        <dbReference type="SAM" id="Phobius"/>
    </source>
</evidence>
<keyword evidence="1" id="KW-1133">Transmembrane helix</keyword>
<proteinExistence type="predicted"/>
<dbReference type="Proteomes" id="UP000287023">
    <property type="component" value="Unassembled WGS sequence"/>
</dbReference>
<evidence type="ECO:0000259" key="2">
    <source>
        <dbReference type="PROSITE" id="PS50887"/>
    </source>
</evidence>
<dbReference type="InterPro" id="IPR000160">
    <property type="entry name" value="GGDEF_dom"/>
</dbReference>
<dbReference type="EMBL" id="RZHF01000001">
    <property type="protein sequence ID" value="RUR34922.1"/>
    <property type="molecule type" value="Genomic_DNA"/>
</dbReference>
<dbReference type="InterPro" id="IPR029787">
    <property type="entry name" value="Nucleotide_cyclase"/>
</dbReference>
<dbReference type="Pfam" id="PF00990">
    <property type="entry name" value="GGDEF"/>
    <property type="match status" value="1"/>
</dbReference>
<gene>
    <name evidence="3" type="ORF">ELY38_00255</name>
</gene>
<organism evidence="3 4">
    <name type="scientific">Vreelandella nanhaiensis</name>
    <dbReference type="NCBI Taxonomy" id="1258546"/>
    <lineage>
        <taxon>Bacteria</taxon>
        <taxon>Pseudomonadati</taxon>
        <taxon>Pseudomonadota</taxon>
        <taxon>Gammaproteobacteria</taxon>
        <taxon>Oceanospirillales</taxon>
        <taxon>Halomonadaceae</taxon>
        <taxon>Vreelandella</taxon>
    </lineage>
</organism>
<dbReference type="PANTHER" id="PTHR46663">
    <property type="entry name" value="DIGUANYLATE CYCLASE DGCT-RELATED"/>
    <property type="match status" value="1"/>
</dbReference>
<dbReference type="SMART" id="SM00267">
    <property type="entry name" value="GGDEF"/>
    <property type="match status" value="1"/>
</dbReference>
<dbReference type="SUPFAM" id="SSF55073">
    <property type="entry name" value="Nucleotide cyclase"/>
    <property type="match status" value="1"/>
</dbReference>
<keyword evidence="1" id="KW-0472">Membrane</keyword>
<dbReference type="NCBIfam" id="TIGR00254">
    <property type="entry name" value="GGDEF"/>
    <property type="match status" value="1"/>
</dbReference>
<dbReference type="CDD" id="cd01949">
    <property type="entry name" value="GGDEF"/>
    <property type="match status" value="1"/>
</dbReference>
<dbReference type="InterPro" id="IPR007892">
    <property type="entry name" value="CHASE4"/>
</dbReference>
<dbReference type="OrthoDB" id="73375at2"/>
<dbReference type="InterPro" id="IPR052163">
    <property type="entry name" value="DGC-Regulatory_Protein"/>
</dbReference>
<comment type="caution">
    <text evidence="3">The sequence shown here is derived from an EMBL/GenBank/DDBJ whole genome shotgun (WGS) entry which is preliminary data.</text>
</comment>
<dbReference type="AlphaFoldDB" id="A0A433KZ15"/>